<keyword evidence="3" id="KW-0378">Hydrolase</keyword>
<keyword evidence="1" id="KW-0732">Signal</keyword>
<accession>A0ABW0KXV0</accession>
<feature type="domain" description="Alpha/beta hydrolase" evidence="2">
    <location>
        <begin position="73"/>
        <end position="601"/>
    </location>
</feature>
<gene>
    <name evidence="3" type="ORF">ACFQDI_21950</name>
</gene>
<comment type="caution">
    <text evidence="3">The sequence shown here is derived from an EMBL/GenBank/DDBJ whole genome shotgun (WGS) entry which is preliminary data.</text>
</comment>
<evidence type="ECO:0000259" key="2">
    <source>
        <dbReference type="Pfam" id="PF20091"/>
    </source>
</evidence>
<evidence type="ECO:0000313" key="3">
    <source>
        <dbReference type="EMBL" id="MFC5457547.1"/>
    </source>
</evidence>
<proteinExistence type="predicted"/>
<feature type="signal peptide" evidence="1">
    <location>
        <begin position="1"/>
        <end position="19"/>
    </location>
</feature>
<dbReference type="InterPro" id="IPR045394">
    <property type="entry name" value="Abhydrolase_dom"/>
</dbReference>
<organism evidence="3 4">
    <name type="scientific">Prosthecobacter fluviatilis</name>
    <dbReference type="NCBI Taxonomy" id="445931"/>
    <lineage>
        <taxon>Bacteria</taxon>
        <taxon>Pseudomonadati</taxon>
        <taxon>Verrucomicrobiota</taxon>
        <taxon>Verrucomicrobiia</taxon>
        <taxon>Verrucomicrobiales</taxon>
        <taxon>Verrucomicrobiaceae</taxon>
        <taxon>Prosthecobacter</taxon>
    </lineage>
</organism>
<name>A0ABW0KXV0_9BACT</name>
<protein>
    <submittedName>
        <fullName evidence="3">Alpha/beta hydrolase domain-containing protein</fullName>
    </submittedName>
</protein>
<dbReference type="GO" id="GO:0016787">
    <property type="term" value="F:hydrolase activity"/>
    <property type="evidence" value="ECO:0007669"/>
    <property type="project" value="UniProtKB-KW"/>
</dbReference>
<evidence type="ECO:0000313" key="4">
    <source>
        <dbReference type="Proteomes" id="UP001596052"/>
    </source>
</evidence>
<dbReference type="Pfam" id="PF20091">
    <property type="entry name" value="Abhydrolase_10"/>
    <property type="match status" value="1"/>
</dbReference>
<reference evidence="4" key="1">
    <citation type="journal article" date="2019" name="Int. J. Syst. Evol. Microbiol.">
        <title>The Global Catalogue of Microorganisms (GCM) 10K type strain sequencing project: providing services to taxonomists for standard genome sequencing and annotation.</title>
        <authorList>
            <consortium name="The Broad Institute Genomics Platform"/>
            <consortium name="The Broad Institute Genome Sequencing Center for Infectious Disease"/>
            <person name="Wu L."/>
            <person name="Ma J."/>
        </authorList>
    </citation>
    <scope>NUCLEOTIDE SEQUENCE [LARGE SCALE GENOMIC DNA]</scope>
    <source>
        <strain evidence="4">CGMCC 4.1469</strain>
    </source>
</reference>
<sequence length="621" mass="67271">MSLLPRLLLSLLIVCHTRAAVVRVEVLERSDMAKTGYEQIVGRLHYEIDPALPGNAVIADVALAPVNEAGRVTFTADLRLMKPKDMARSNGAAWVEIPNRGGKAALRDWIVKHGFTVLNVGWEFDVPAQPGKMRLQVPSARNKDGSPVRGVVSAILIPEKAADEQTLTDLADYPPVNVDGPESRLIVRTRMADAGGREVPRKSWSLKEGSLRLKGGFEPGKTYEIFYLAEAPPLAGLGYAAIRDAVAWLKHDPGSLAPVRHAYAFGASQCGRFLRDFVYLGFNTDEQDRQALDGVMAHIAGAGRLVLNQRWSTPRALSGFYTASYPFADTAQADPVSGHAEGVLENTRVKHPPKIFYTNTAAEYWGAGRVAALTHTSPDGAKDIAFPDNVRSYFFAGTQHGPATFPPTAQAKDAPLANPVNASAVVTAMRLAMHRWVTEGAAPPPSVHPKISDGTLVPVAGVRFPKVPGLGDPRLLTAGCRVRNPQWADGAGAGAELPLLVPQVDADGNDIAGIRMPDVAVPLGTATGWVFRSASMGSPHEPVLLRGAWAPLAATHEQREATHDPRPALTERYASREAYLSQVKDVLQKLIRQQLLSEDDLEPQLKQSAIRWDWVMRQPAR</sequence>
<keyword evidence="4" id="KW-1185">Reference proteome</keyword>
<dbReference type="Proteomes" id="UP001596052">
    <property type="component" value="Unassembled WGS sequence"/>
</dbReference>
<dbReference type="RefSeq" id="WP_377170971.1">
    <property type="nucleotide sequence ID" value="NZ_JBHSMQ010000011.1"/>
</dbReference>
<feature type="chain" id="PRO_5046085596" evidence="1">
    <location>
        <begin position="20"/>
        <end position="621"/>
    </location>
</feature>
<dbReference type="EMBL" id="JBHSMQ010000011">
    <property type="protein sequence ID" value="MFC5457547.1"/>
    <property type="molecule type" value="Genomic_DNA"/>
</dbReference>
<evidence type="ECO:0000256" key="1">
    <source>
        <dbReference type="SAM" id="SignalP"/>
    </source>
</evidence>